<feature type="transmembrane region" description="Helical" evidence="8">
    <location>
        <begin position="45"/>
        <end position="62"/>
    </location>
</feature>
<dbReference type="GO" id="GO:0031012">
    <property type="term" value="C:extracellular matrix"/>
    <property type="evidence" value="ECO:0007669"/>
    <property type="project" value="TreeGrafter"/>
</dbReference>
<feature type="compositionally biased region" description="Low complexity" evidence="7">
    <location>
        <begin position="998"/>
        <end position="1008"/>
    </location>
</feature>
<keyword evidence="2" id="KW-0964">Secreted</keyword>
<dbReference type="EMBL" id="JAAKFY010000026">
    <property type="protein sequence ID" value="KAF3834201.1"/>
    <property type="molecule type" value="Genomic_DNA"/>
</dbReference>
<evidence type="ECO:0000256" key="2">
    <source>
        <dbReference type="ARBA" id="ARBA00022525"/>
    </source>
</evidence>
<dbReference type="GO" id="GO:0005581">
    <property type="term" value="C:collagen trimer"/>
    <property type="evidence" value="ECO:0007669"/>
    <property type="project" value="UniProtKB-KW"/>
</dbReference>
<dbReference type="OrthoDB" id="8939548at2759"/>
<comment type="caution">
    <text evidence="10">The sequence shown here is derived from an EMBL/GenBank/DDBJ whole genome shotgun (WGS) entry which is preliminary data.</text>
</comment>
<feature type="compositionally biased region" description="Low complexity" evidence="7">
    <location>
        <begin position="696"/>
        <end position="705"/>
    </location>
</feature>
<evidence type="ECO:0000256" key="8">
    <source>
        <dbReference type="SAM" id="Phobius"/>
    </source>
</evidence>
<feature type="compositionally biased region" description="Pro residues" evidence="7">
    <location>
        <begin position="1443"/>
        <end position="1454"/>
    </location>
</feature>
<evidence type="ECO:0000256" key="6">
    <source>
        <dbReference type="ARBA" id="ARBA00023119"/>
    </source>
</evidence>
<feature type="region of interest" description="Disordered" evidence="7">
    <location>
        <begin position="985"/>
        <end position="1217"/>
    </location>
</feature>
<proteinExistence type="predicted"/>
<feature type="region of interest" description="Disordered" evidence="7">
    <location>
        <begin position="1395"/>
        <end position="1548"/>
    </location>
</feature>
<accession>A0A7J5XB93</accession>
<keyword evidence="8" id="KW-0472">Membrane</keyword>
<feature type="compositionally biased region" description="Basic and acidic residues" evidence="7">
    <location>
        <begin position="1523"/>
        <end position="1538"/>
    </location>
</feature>
<feature type="compositionally biased region" description="Basic and acidic residues" evidence="7">
    <location>
        <begin position="617"/>
        <end position="687"/>
    </location>
</feature>
<dbReference type="InterPro" id="IPR048287">
    <property type="entry name" value="TSPN-like_N"/>
</dbReference>
<keyword evidence="5" id="KW-0677">Repeat</keyword>
<gene>
    <name evidence="10" type="ORF">F7725_025405</name>
</gene>
<feature type="region of interest" description="Disordered" evidence="7">
    <location>
        <begin position="426"/>
        <end position="445"/>
    </location>
</feature>
<keyword evidence="11" id="KW-1185">Reference proteome</keyword>
<dbReference type="Pfam" id="PF01391">
    <property type="entry name" value="Collagen"/>
    <property type="match status" value="3"/>
</dbReference>
<protein>
    <recommendedName>
        <fullName evidence="9">Fibrillar collagen NC1 domain-containing protein</fullName>
    </recommendedName>
</protein>
<feature type="region of interest" description="Disordered" evidence="7">
    <location>
        <begin position="604"/>
        <end position="705"/>
    </location>
</feature>
<dbReference type="FunFam" id="2.60.120.1000:FF:000007">
    <property type="entry name" value="Collagen type V alpha 3 chain"/>
    <property type="match status" value="1"/>
</dbReference>
<evidence type="ECO:0000256" key="4">
    <source>
        <dbReference type="ARBA" id="ARBA00022729"/>
    </source>
</evidence>
<name>A0A7J5XB93_DISMA</name>
<feature type="compositionally biased region" description="Acidic residues" evidence="7">
    <location>
        <begin position="1641"/>
        <end position="1650"/>
    </location>
</feature>
<dbReference type="GO" id="GO:0005615">
    <property type="term" value="C:extracellular space"/>
    <property type="evidence" value="ECO:0007669"/>
    <property type="project" value="TreeGrafter"/>
</dbReference>
<organism evidence="10 11">
    <name type="scientific">Dissostichus mawsoni</name>
    <name type="common">Antarctic cod</name>
    <dbReference type="NCBI Taxonomy" id="36200"/>
    <lineage>
        <taxon>Eukaryota</taxon>
        <taxon>Metazoa</taxon>
        <taxon>Chordata</taxon>
        <taxon>Craniata</taxon>
        <taxon>Vertebrata</taxon>
        <taxon>Euteleostomi</taxon>
        <taxon>Actinopterygii</taxon>
        <taxon>Neopterygii</taxon>
        <taxon>Teleostei</taxon>
        <taxon>Neoteleostei</taxon>
        <taxon>Acanthomorphata</taxon>
        <taxon>Eupercaria</taxon>
        <taxon>Perciformes</taxon>
        <taxon>Notothenioidei</taxon>
        <taxon>Nototheniidae</taxon>
        <taxon>Dissostichus</taxon>
    </lineage>
</organism>
<keyword evidence="4" id="KW-0732">Signal</keyword>
<feature type="region of interest" description="Disordered" evidence="7">
    <location>
        <begin position="290"/>
        <end position="314"/>
    </location>
</feature>
<dbReference type="InterPro" id="IPR008160">
    <property type="entry name" value="Collagen"/>
</dbReference>
<feature type="region of interest" description="Disordered" evidence="7">
    <location>
        <begin position="354"/>
        <end position="415"/>
    </location>
</feature>
<feature type="compositionally biased region" description="Low complexity" evidence="7">
    <location>
        <begin position="1143"/>
        <end position="1152"/>
    </location>
</feature>
<feature type="region of interest" description="Disordered" evidence="7">
    <location>
        <begin position="1829"/>
        <end position="1866"/>
    </location>
</feature>
<dbReference type="Proteomes" id="UP000518266">
    <property type="component" value="Unassembled WGS sequence"/>
</dbReference>
<dbReference type="Gene3D" id="2.60.120.1000">
    <property type="match status" value="1"/>
</dbReference>
<evidence type="ECO:0000256" key="5">
    <source>
        <dbReference type="ARBA" id="ARBA00022737"/>
    </source>
</evidence>
<feature type="compositionally biased region" description="Gly residues" evidence="7">
    <location>
        <begin position="1117"/>
        <end position="1126"/>
    </location>
</feature>
<feature type="compositionally biased region" description="Basic and acidic residues" evidence="7">
    <location>
        <begin position="1289"/>
        <end position="1315"/>
    </location>
</feature>
<feature type="compositionally biased region" description="Low complexity" evidence="7">
    <location>
        <begin position="399"/>
        <end position="411"/>
    </location>
</feature>
<dbReference type="PANTHER" id="PTHR24023">
    <property type="entry name" value="COLLAGEN ALPHA"/>
    <property type="match status" value="1"/>
</dbReference>
<dbReference type="Pfam" id="PF02210">
    <property type="entry name" value="Laminin_G_2"/>
    <property type="match status" value="1"/>
</dbReference>
<evidence type="ECO:0000313" key="11">
    <source>
        <dbReference type="Proteomes" id="UP000518266"/>
    </source>
</evidence>
<dbReference type="CDD" id="cd00110">
    <property type="entry name" value="LamG"/>
    <property type="match status" value="1"/>
</dbReference>
<evidence type="ECO:0000256" key="7">
    <source>
        <dbReference type="SAM" id="MobiDB-lite"/>
    </source>
</evidence>
<keyword evidence="6" id="KW-0176">Collagen</keyword>
<sequence length="2101" mass="222088">MAFCERITSTISYIYSSTKPANYCNTMDTGDCPFRKKRRPWRMDFSSFALVTVVLVVCQTTVARADPVDVLRALQVPSLPEGVKKVPGFCASRRSGTPDHAYRISKKAQISAPTKQLFSGRFPENFSIMALVKAQSGLQAFLLSIYSEQGIQQLGIEMGRSPVFLYEDQNGKPAPEDYPLFRGVNLADGKWHRIAISVSKKNVTLLLDCKKKMTRPLPRGNHAEVDTNGITVFGARLLDEEVFQGDIQQLLIASNPQAAYDYCEHYSPDCDSPIPKTQAQDPNTYKKVINGESVPTKSTPVKPKPAPAKPAKTVPSKLVVKLPMPAKAPKTVAAKATKAKPSAVEILLSKIKPTAAAKSKPAAAPAKNGKPTVEKKANGAAKANGNGKAAVTKTNGNGKATADAKPAAQAKVNGNGNGKVVAEKKVNGNANAKSSSEKKVNGNGNGKATVVSNTNGNGNGKATAEKKANGNGKITIEVKEVKVKIGKTESKVSGEAKAKANGKVTTVVEKKAVGNGAANQVQIETTTKVKTEKVVKVEKTEKTVVIAPKTDAKVEKTEKTVVIAPKTDAKVEKTEKTVVIAPKTDAKVEKTEKTLVIAPKTDAKVEATKAPKPTKAAKPDPTKAAKPESPKAAKPEPTKAAKPEPTKAAKPEPTKAAKPEPTKVAKPEPTKAAKPEPAKAPKPEPAKAPKPKPTKTVKPVATKAPAVKPPVKEVKEVTKVKTVVAKVPLVKTSVSKVLKNVIEKVTIQKKVASTSAPVQPTPPRPTKPKVAVDNNVKSLHKPFPPFGKTMLGGTSVPAKKNTNGYQQDVDTEYSEAGHTPTETDYYYEETVPEGEVIGEEEIPVQPQVETTLLGEEVDATKAGGVLEEPFTEEYVTGDLGLKEYDYSYRDYNEPIQENGEADMGPALSAVTDEGGAAVRGQKGEQGDPAVLEPGPTGPPGSSGPPGSFGDPGERFRFGQSGGDKGPSVSAQEAQAAAILSQARMALKGPPGPMGYTGRPGPLGNPGSNGLKGEGGDPGPQGRAGADGARGMPGESGTKGDRGFDGLPGLPGDKGHRGDTGSLGPAGLQGEDGERGPRGLLGPKGPPGISGPPGVRGNDGPHGPKGNLGPQGEPGPPGQQGTGGTQGMPGPQGALGPPGEKGPTGKPGLPGMPGADGPPGHPGKEGPSGTKGNQGPNGPQGAIGYPGPRGIKGGQGIRGLKGHWGEKGEDGFPGIKGDFGAKGERVRWVSLECQGPEERMVLRGQRVASGPLASSDQLDWLERRVNLVYLDFLDIPADKDPRVLLANQGQEDKEDQRAPEGREERGAPLGKEEQRERQEVMALLVVLERGDPQERTGCLDTLGREEKLVSKVKWVHLGLLESLDLRVHQERPAPWASAATLDPQVHLESRDFLVPQAKRAPRETLDPPEASGGGGLKGSEGPAGPPGPAGSPGERGLAGTSGPVGPPGRPGPQGPPGNSGEKGVTGEKGPIGPAGRDGVQGPVGLPGPAGSPGVSGEDGDKARSSWSTRANGSCRVLMASSEQEASRGRLELKETKEPEDSQGPQVPSDFRACQDHQVRRERREMLDLWVLQALQDPVALLDPAVLTVLKVLLVVWVILDLLERRESLVRADHLELEESPERRVPVESVEKRESPDNLEQLDLPEDEDEPEMTGPKETPVLLVSLVILVPLVSLDPEVKMVPREREEKMVNKENLVLLEQEDQRDVTERRELRETQVLSGPQEKLAPSALRVNQENQEQKGEQGTPGLAGQKGPAGPLGPPGLPGLRGDPGGKGEKGHPGLIGLIGPSGEQGEKGDRGLPGPHGSLGSKEKMEWLEPPDPSALLVLLGPQGVKGAKGSSPLPIQRSPKSKRSIDASQLLSETDSEMPASDATGAEFLMGGEGMEEIFGSLNSLRQEIETMRFPLGTQDSPARTCQDLHLSQPDLKDGEYWIDPNQGCSRDSLKVFCNFTSGAETCLYPSTSINSVSPANQSPKNPFSYVDSAGEPVGVVQLGFLRLLSVQARQNLTYHCHRSVAWADRSAKNNHNRALHLQGANDERLSYETSPYIKALVDGCSYRKGFDRTVLEINTPQVEHLPLLDIKVSDFGESNQQFGFEVGPVCFQG</sequence>
<comment type="subcellular location">
    <subcellularLocation>
        <location evidence="1">Secreted</location>
        <location evidence="1">Extracellular space</location>
        <location evidence="1">Extracellular matrix</location>
    </subcellularLocation>
</comment>
<feature type="region of interest" description="Disordered" evidence="7">
    <location>
        <begin position="1287"/>
        <end position="1315"/>
    </location>
</feature>
<feature type="compositionally biased region" description="Low complexity" evidence="7">
    <location>
        <begin position="378"/>
        <end position="390"/>
    </location>
</feature>
<feature type="region of interest" description="Disordered" evidence="7">
    <location>
        <begin position="750"/>
        <end position="804"/>
    </location>
</feature>
<dbReference type="InterPro" id="IPR000885">
    <property type="entry name" value="Fib_collagen_C"/>
</dbReference>
<feature type="compositionally biased region" description="Basic and acidic residues" evidence="7">
    <location>
        <begin position="1701"/>
        <end position="1713"/>
    </location>
</feature>
<dbReference type="SMART" id="SM00038">
    <property type="entry name" value="COLFI"/>
    <property type="match status" value="1"/>
</dbReference>
<feature type="compositionally biased region" description="Low complexity" evidence="7">
    <location>
        <begin position="1741"/>
        <end position="1754"/>
    </location>
</feature>
<dbReference type="PANTHER" id="PTHR24023:SF1082">
    <property type="entry name" value="COLLAGEN TRIPLE HELIX REPEAT"/>
    <property type="match status" value="1"/>
</dbReference>
<keyword evidence="8" id="KW-0812">Transmembrane</keyword>
<feature type="compositionally biased region" description="Gly residues" evidence="7">
    <location>
        <begin position="1009"/>
        <end position="1018"/>
    </location>
</feature>
<dbReference type="InterPro" id="IPR013320">
    <property type="entry name" value="ConA-like_dom_sf"/>
</dbReference>
<dbReference type="Gene3D" id="2.60.120.200">
    <property type="match status" value="1"/>
</dbReference>
<dbReference type="SMART" id="SM00282">
    <property type="entry name" value="LamG"/>
    <property type="match status" value="1"/>
</dbReference>
<feature type="domain" description="Fibrillar collagen NC1" evidence="9">
    <location>
        <begin position="1883"/>
        <end position="2100"/>
    </location>
</feature>
<feature type="compositionally biased region" description="Low complexity" evidence="7">
    <location>
        <begin position="354"/>
        <end position="371"/>
    </location>
</feature>
<dbReference type="SUPFAM" id="SSF49899">
    <property type="entry name" value="Concanavalin A-like lectins/glucanases"/>
    <property type="match status" value="1"/>
</dbReference>
<feature type="region of interest" description="Disordered" evidence="7">
    <location>
        <begin position="1701"/>
        <end position="1813"/>
    </location>
</feature>
<dbReference type="InterPro" id="IPR050149">
    <property type="entry name" value="Collagen_superfamily"/>
</dbReference>
<feature type="compositionally biased region" description="Basic and acidic residues" evidence="7">
    <location>
        <begin position="1616"/>
        <end position="1634"/>
    </location>
</feature>
<feature type="region of interest" description="Disordered" evidence="7">
    <location>
        <begin position="892"/>
        <end position="973"/>
    </location>
</feature>
<keyword evidence="8" id="KW-1133">Transmembrane helix</keyword>
<evidence type="ECO:0000313" key="10">
    <source>
        <dbReference type="EMBL" id="KAF3834201.1"/>
    </source>
</evidence>
<dbReference type="InterPro" id="IPR001791">
    <property type="entry name" value="Laminin_G"/>
</dbReference>
<dbReference type="FunFam" id="2.60.120.200:FF:000016">
    <property type="entry name" value="Collagen XI alpha 1 chain"/>
    <property type="match status" value="1"/>
</dbReference>
<evidence type="ECO:0000256" key="3">
    <source>
        <dbReference type="ARBA" id="ARBA00022530"/>
    </source>
</evidence>
<feature type="region of interest" description="Disordered" evidence="7">
    <location>
        <begin position="1616"/>
        <end position="1655"/>
    </location>
</feature>
<evidence type="ECO:0000256" key="1">
    <source>
        <dbReference type="ARBA" id="ARBA00004498"/>
    </source>
</evidence>
<feature type="compositionally biased region" description="Gly residues" evidence="7">
    <location>
        <begin position="1189"/>
        <end position="1198"/>
    </location>
</feature>
<dbReference type="PROSITE" id="PS51461">
    <property type="entry name" value="NC1_FIB"/>
    <property type="match status" value="1"/>
</dbReference>
<evidence type="ECO:0000259" key="9">
    <source>
        <dbReference type="PROSITE" id="PS51461"/>
    </source>
</evidence>
<dbReference type="GO" id="GO:0005201">
    <property type="term" value="F:extracellular matrix structural constituent"/>
    <property type="evidence" value="ECO:0007669"/>
    <property type="project" value="InterPro"/>
</dbReference>
<keyword evidence="3" id="KW-0272">Extracellular matrix</keyword>
<reference evidence="10 11" key="1">
    <citation type="submission" date="2020-03" db="EMBL/GenBank/DDBJ databases">
        <title>Dissostichus mawsoni Genome sequencing and assembly.</title>
        <authorList>
            <person name="Park H."/>
        </authorList>
    </citation>
    <scope>NUCLEOTIDE SEQUENCE [LARGE SCALE GENOMIC DNA]</scope>
    <source>
        <strain evidence="10">DM0001</strain>
        <tissue evidence="10">Muscle</tissue>
    </source>
</reference>
<dbReference type="Pfam" id="PF01410">
    <property type="entry name" value="COLFI"/>
    <property type="match status" value="1"/>
</dbReference>
<dbReference type="SMART" id="SM00210">
    <property type="entry name" value="TSPN"/>
    <property type="match status" value="1"/>
</dbReference>